<evidence type="ECO:0000259" key="2">
    <source>
        <dbReference type="Pfam" id="PF14347"/>
    </source>
</evidence>
<evidence type="ECO:0000313" key="3">
    <source>
        <dbReference type="EMBL" id="MDO6424440.1"/>
    </source>
</evidence>
<dbReference type="Pfam" id="PF14347">
    <property type="entry name" value="DUF4399"/>
    <property type="match status" value="1"/>
</dbReference>
<sequence length="155" mass="16729">MLSNLRNTLLKCTAAALLCTIYGQAIALEPSKAATNAEVFFIEPKNGAEITGPVTIKFGIKNMTVIPAGVQHPYSGHHHLLIDVDKLPDLKSPIPADANHRHFGKGQTEVTLELEPGEHTLQLLLGDHFHIPHDKPVLSEKITITVKAKPAAAAK</sequence>
<feature type="chain" id="PRO_5043846565" evidence="1">
    <location>
        <begin position="28"/>
        <end position="155"/>
    </location>
</feature>
<feature type="domain" description="DUF4399" evidence="2">
    <location>
        <begin position="56"/>
        <end position="147"/>
    </location>
</feature>
<feature type="signal peptide" evidence="1">
    <location>
        <begin position="1"/>
        <end position="27"/>
    </location>
</feature>
<dbReference type="EMBL" id="JAUOPB010000014">
    <property type="protein sequence ID" value="MDO6424440.1"/>
    <property type="molecule type" value="Genomic_DNA"/>
</dbReference>
<evidence type="ECO:0000313" key="4">
    <source>
        <dbReference type="Proteomes" id="UP001169760"/>
    </source>
</evidence>
<proteinExistence type="predicted"/>
<accession>A0AAW7X9B1</accession>
<dbReference type="InterPro" id="IPR025512">
    <property type="entry name" value="DUF4399"/>
</dbReference>
<reference evidence="3" key="1">
    <citation type="submission" date="2023-07" db="EMBL/GenBank/DDBJ databases">
        <title>Genome content predicts the carbon catabolic preferences of heterotrophic bacteria.</title>
        <authorList>
            <person name="Gralka M."/>
        </authorList>
    </citation>
    <scope>NUCLEOTIDE SEQUENCE</scope>
    <source>
        <strain evidence="3">I3M17_2</strain>
    </source>
</reference>
<dbReference type="AlphaFoldDB" id="A0AAW7X9B1"/>
<name>A0AAW7X9B1_9GAMM</name>
<comment type="caution">
    <text evidence="3">The sequence shown here is derived from an EMBL/GenBank/DDBJ whole genome shotgun (WGS) entry which is preliminary data.</text>
</comment>
<protein>
    <submittedName>
        <fullName evidence="3">DUF4399 domain-containing protein</fullName>
    </submittedName>
</protein>
<dbReference type="RefSeq" id="WP_216063713.1">
    <property type="nucleotide sequence ID" value="NZ_JAHKPP010000023.1"/>
</dbReference>
<dbReference type="Proteomes" id="UP001169760">
    <property type="component" value="Unassembled WGS sequence"/>
</dbReference>
<organism evidence="3 4">
    <name type="scientific">Saccharophagus degradans</name>
    <dbReference type="NCBI Taxonomy" id="86304"/>
    <lineage>
        <taxon>Bacteria</taxon>
        <taxon>Pseudomonadati</taxon>
        <taxon>Pseudomonadota</taxon>
        <taxon>Gammaproteobacteria</taxon>
        <taxon>Cellvibrionales</taxon>
        <taxon>Cellvibrionaceae</taxon>
        <taxon>Saccharophagus</taxon>
    </lineage>
</organism>
<evidence type="ECO:0000256" key="1">
    <source>
        <dbReference type="SAM" id="SignalP"/>
    </source>
</evidence>
<gene>
    <name evidence="3" type="ORF">Q4521_18280</name>
</gene>
<keyword evidence="1" id="KW-0732">Signal</keyword>